<keyword evidence="4" id="KW-0342">GTP-binding</keyword>
<evidence type="ECO:0000256" key="1">
    <source>
        <dbReference type="ARBA" id="ARBA00005429"/>
    </source>
</evidence>
<dbReference type="InterPro" id="IPR051515">
    <property type="entry name" value="IRG"/>
</dbReference>
<dbReference type="EMBL" id="JAINUG010000189">
    <property type="protein sequence ID" value="KAJ8388847.1"/>
    <property type="molecule type" value="Genomic_DNA"/>
</dbReference>
<dbReference type="InterPro" id="IPR007743">
    <property type="entry name" value="Immunity-related_GTPase-like"/>
</dbReference>
<keyword evidence="7" id="KW-1185">Reference proteome</keyword>
<dbReference type="InterPro" id="IPR027417">
    <property type="entry name" value="P-loop_NTPase"/>
</dbReference>
<dbReference type="PROSITE" id="PS51716">
    <property type="entry name" value="G_IRG"/>
    <property type="match status" value="2"/>
</dbReference>
<organism evidence="6 7">
    <name type="scientific">Aldrovandia affinis</name>
    <dbReference type="NCBI Taxonomy" id="143900"/>
    <lineage>
        <taxon>Eukaryota</taxon>
        <taxon>Metazoa</taxon>
        <taxon>Chordata</taxon>
        <taxon>Craniata</taxon>
        <taxon>Vertebrata</taxon>
        <taxon>Euteleostomi</taxon>
        <taxon>Actinopterygii</taxon>
        <taxon>Neopterygii</taxon>
        <taxon>Teleostei</taxon>
        <taxon>Notacanthiformes</taxon>
        <taxon>Halosauridae</taxon>
        <taxon>Aldrovandia</taxon>
    </lineage>
</organism>
<accession>A0AAD7RR84</accession>
<dbReference type="SUPFAM" id="SSF52540">
    <property type="entry name" value="P-loop containing nucleoside triphosphate hydrolases"/>
    <property type="match status" value="2"/>
</dbReference>
<dbReference type="PANTHER" id="PTHR32341">
    <property type="entry name" value="INTERFERON-INDUCIBLE GTPASE"/>
    <property type="match status" value="1"/>
</dbReference>
<evidence type="ECO:0000256" key="2">
    <source>
        <dbReference type="ARBA" id="ARBA00022741"/>
    </source>
</evidence>
<dbReference type="Pfam" id="PF05049">
    <property type="entry name" value="IIGP"/>
    <property type="match status" value="2"/>
</dbReference>
<evidence type="ECO:0000259" key="5">
    <source>
        <dbReference type="PROSITE" id="PS51716"/>
    </source>
</evidence>
<dbReference type="FunFam" id="3.40.50.300:FF:000541">
    <property type="entry name" value="Immunity related GTPase M"/>
    <property type="match status" value="2"/>
</dbReference>
<proteinExistence type="inferred from homology"/>
<dbReference type="InterPro" id="IPR030385">
    <property type="entry name" value="G_IRG_dom"/>
</dbReference>
<dbReference type="PANTHER" id="PTHR32341:SF10">
    <property type="entry name" value="INTERFERON-INDUCIBLE GTPASE 5"/>
    <property type="match status" value="1"/>
</dbReference>
<dbReference type="GO" id="GO:0016787">
    <property type="term" value="F:hydrolase activity"/>
    <property type="evidence" value="ECO:0007669"/>
    <property type="project" value="UniProtKB-KW"/>
</dbReference>
<reference evidence="6" key="1">
    <citation type="journal article" date="2023" name="Science">
        <title>Genome structures resolve the early diversification of teleost fishes.</title>
        <authorList>
            <person name="Parey E."/>
            <person name="Louis A."/>
            <person name="Montfort J."/>
            <person name="Bouchez O."/>
            <person name="Roques C."/>
            <person name="Iampietro C."/>
            <person name="Lluch J."/>
            <person name="Castinel A."/>
            <person name="Donnadieu C."/>
            <person name="Desvignes T."/>
            <person name="Floi Bucao C."/>
            <person name="Jouanno E."/>
            <person name="Wen M."/>
            <person name="Mejri S."/>
            <person name="Dirks R."/>
            <person name="Jansen H."/>
            <person name="Henkel C."/>
            <person name="Chen W.J."/>
            <person name="Zahm M."/>
            <person name="Cabau C."/>
            <person name="Klopp C."/>
            <person name="Thompson A.W."/>
            <person name="Robinson-Rechavi M."/>
            <person name="Braasch I."/>
            <person name="Lecointre G."/>
            <person name="Bobe J."/>
            <person name="Postlethwait J.H."/>
            <person name="Berthelot C."/>
            <person name="Roest Crollius H."/>
            <person name="Guiguen Y."/>
        </authorList>
    </citation>
    <scope>NUCLEOTIDE SEQUENCE</scope>
    <source>
        <strain evidence="6">NC1722</strain>
    </source>
</reference>
<evidence type="ECO:0000256" key="4">
    <source>
        <dbReference type="ARBA" id="ARBA00023134"/>
    </source>
</evidence>
<evidence type="ECO:0000313" key="6">
    <source>
        <dbReference type="EMBL" id="KAJ8388847.1"/>
    </source>
</evidence>
<evidence type="ECO:0000313" key="7">
    <source>
        <dbReference type="Proteomes" id="UP001221898"/>
    </source>
</evidence>
<comment type="caution">
    <text evidence="6">The sequence shown here is derived from an EMBL/GenBank/DDBJ whole genome shotgun (WGS) entry which is preliminary data.</text>
</comment>
<feature type="domain" description="IRG-type G" evidence="5">
    <location>
        <begin position="39"/>
        <end position="218"/>
    </location>
</feature>
<dbReference type="Proteomes" id="UP001221898">
    <property type="component" value="Unassembled WGS sequence"/>
</dbReference>
<protein>
    <recommendedName>
        <fullName evidence="5">IRG-type G domain-containing protein</fullName>
    </recommendedName>
</protein>
<keyword evidence="3" id="KW-0378">Hydrolase</keyword>
<dbReference type="AlphaFoldDB" id="A0AAD7RR84"/>
<comment type="similarity">
    <text evidence="1">Belongs to the TRAFAC class dynamin-like GTPase superfamily. IRG family.</text>
</comment>
<keyword evidence="2" id="KW-0547">Nucleotide-binding</keyword>
<dbReference type="GO" id="GO:0016020">
    <property type="term" value="C:membrane"/>
    <property type="evidence" value="ECO:0007669"/>
    <property type="project" value="InterPro"/>
</dbReference>
<name>A0AAD7RR84_9TELE</name>
<feature type="domain" description="IRG-type G" evidence="5">
    <location>
        <begin position="293"/>
        <end position="473"/>
    </location>
</feature>
<gene>
    <name evidence="6" type="ORF">AAFF_G00126030</name>
</gene>
<sequence length="502" mass="57737">MIGKIRDEDLEKIIVAFKQEHYDGTLQQLEVAFDTFDHFKMDIAFTGCSGSGKSSLINTLRGLSPQDEEAAPTGVVETTMAPTMYQHPKYPDVRLWDLPGLGTPSFTSLNYVEKINFDLFDIFIIVASERMKESNMYLVDEILKRQKSFYFVRSKVDNDLWAEGKKRGFRKSCVLEKMRKECVASLKTRIEDPQVFLISACEPEMYDFMVLRNTLEKSLPDLKKRAFGLFLANLSEEIWGITSLLKKSIIPHSIQSGKMREEDLEKIKSTFQKPDLSDGAPKVQAALLALDHFIFDVAVIGKSGSGTSSFINALRGLKNTDQGAARTASTGSTKEPTVYPHPRYPQVQLWDITRMEEIVDPSKSCDVTREEIDRYDFYLIIVSEWPGEHHIHLSEIVAGLNKRYYFVQLKIDCLLQVQEEVHHDYTSTLERIRENYMEELLGENVAVPQIFLVSSFYRDLFDFADLDRTLHEDLPTLRRQAFMLHIAKLLRQKQEERACRIL</sequence>
<dbReference type="Gene3D" id="3.40.50.300">
    <property type="entry name" value="P-loop containing nucleotide triphosphate hydrolases"/>
    <property type="match status" value="2"/>
</dbReference>
<evidence type="ECO:0000256" key="3">
    <source>
        <dbReference type="ARBA" id="ARBA00022801"/>
    </source>
</evidence>
<dbReference type="GO" id="GO:0005525">
    <property type="term" value="F:GTP binding"/>
    <property type="evidence" value="ECO:0007669"/>
    <property type="project" value="UniProtKB-KW"/>
</dbReference>